<feature type="non-terminal residue" evidence="3">
    <location>
        <position position="205"/>
    </location>
</feature>
<sequence length="205" mass="21410">METWELILSIIVGVGLSAACGFRVFIPPLVMCIAAKSGHVSFGPDFAWMGSDVALVTFSIAAVLEICAYYIPWLDNALDTIAAPAAVVAGTMTTAAMLGDISPWLKWSMAAIAGGGAAGAVQVTTTVARGASSMLTGGTANWVVSTGEGVGAVITAILAIVVPILVFIGFMIFMGYVISKNPLKMYRDWRARNEPEGPLKQPNVL</sequence>
<dbReference type="InterPro" id="IPR025196">
    <property type="entry name" value="DUF4126"/>
</dbReference>
<dbReference type="Pfam" id="PF13548">
    <property type="entry name" value="DUF4126"/>
    <property type="match status" value="1"/>
</dbReference>
<reference evidence="3" key="1">
    <citation type="submission" date="2018-05" db="EMBL/GenBank/DDBJ databases">
        <authorList>
            <person name="Lanie J.A."/>
            <person name="Ng W.-L."/>
            <person name="Kazmierczak K.M."/>
            <person name="Andrzejewski T.M."/>
            <person name="Davidsen T.M."/>
            <person name="Wayne K.J."/>
            <person name="Tettelin H."/>
            <person name="Glass J.I."/>
            <person name="Rusch D."/>
            <person name="Podicherti R."/>
            <person name="Tsui H.-C.T."/>
            <person name="Winkler M.E."/>
        </authorList>
    </citation>
    <scope>NUCLEOTIDE SEQUENCE</scope>
</reference>
<feature type="transmembrane region" description="Helical" evidence="1">
    <location>
        <begin position="46"/>
        <end position="71"/>
    </location>
</feature>
<evidence type="ECO:0000256" key="1">
    <source>
        <dbReference type="SAM" id="Phobius"/>
    </source>
</evidence>
<evidence type="ECO:0000313" key="3">
    <source>
        <dbReference type="EMBL" id="SVC81984.1"/>
    </source>
</evidence>
<feature type="transmembrane region" description="Helical" evidence="1">
    <location>
        <begin position="151"/>
        <end position="178"/>
    </location>
</feature>
<dbReference type="EMBL" id="UINC01112797">
    <property type="protein sequence ID" value="SVC81984.1"/>
    <property type="molecule type" value="Genomic_DNA"/>
</dbReference>
<accession>A0A382Q8R9</accession>
<keyword evidence="1" id="KW-0472">Membrane</keyword>
<dbReference type="AlphaFoldDB" id="A0A382Q8R9"/>
<keyword evidence="1" id="KW-1133">Transmembrane helix</keyword>
<feature type="domain" description="DUF4126" evidence="2">
    <location>
        <begin position="10"/>
        <end position="178"/>
    </location>
</feature>
<protein>
    <recommendedName>
        <fullName evidence="2">DUF4126 domain-containing protein</fullName>
    </recommendedName>
</protein>
<name>A0A382Q8R9_9ZZZZ</name>
<keyword evidence="1" id="KW-0812">Transmembrane</keyword>
<feature type="transmembrane region" description="Helical" evidence="1">
    <location>
        <begin position="6"/>
        <end position="26"/>
    </location>
</feature>
<proteinExistence type="predicted"/>
<evidence type="ECO:0000259" key="2">
    <source>
        <dbReference type="Pfam" id="PF13548"/>
    </source>
</evidence>
<feature type="transmembrane region" description="Helical" evidence="1">
    <location>
        <begin position="77"/>
        <end position="98"/>
    </location>
</feature>
<gene>
    <name evidence="3" type="ORF">METZ01_LOCUS334838</name>
</gene>
<organism evidence="3">
    <name type="scientific">marine metagenome</name>
    <dbReference type="NCBI Taxonomy" id="408172"/>
    <lineage>
        <taxon>unclassified sequences</taxon>
        <taxon>metagenomes</taxon>
        <taxon>ecological metagenomes</taxon>
    </lineage>
</organism>